<feature type="compositionally biased region" description="Basic and acidic residues" evidence="1">
    <location>
        <begin position="12"/>
        <end position="75"/>
    </location>
</feature>
<comment type="caution">
    <text evidence="2">The sequence shown here is derived from an EMBL/GenBank/DDBJ whole genome shotgun (WGS) entry which is preliminary data.</text>
</comment>
<proteinExistence type="predicted"/>
<dbReference type="AlphaFoldDB" id="A0AAV1UVR2"/>
<feature type="compositionally biased region" description="Basic and acidic residues" evidence="1">
    <location>
        <begin position="121"/>
        <end position="144"/>
    </location>
</feature>
<reference evidence="2" key="1">
    <citation type="submission" date="2024-01" db="EMBL/GenBank/DDBJ databases">
        <authorList>
            <person name="Webb A."/>
        </authorList>
    </citation>
    <scope>NUCLEOTIDE SEQUENCE</scope>
    <source>
        <strain evidence="2">Pm1</strain>
    </source>
</reference>
<evidence type="ECO:0000313" key="2">
    <source>
        <dbReference type="EMBL" id="CAK7938854.1"/>
    </source>
</evidence>
<gene>
    <name evidence="2" type="ORF">PM001_LOCUS24004</name>
</gene>
<sequence>MVRVPRSSGDSGFHRESLSEDEKVKIEPGMKAYEAEGSPRTRDFKRSPDRQSFERGSDDKKNKEEGRSYDLEDKPQPPPWVPSGTTADRAAKHDPLGENPSAKTEQNLHKTTQTMSRKKIGKTDRVKKDESRSDRHDLSAKSIE</sequence>
<accession>A0AAV1UVR2</accession>
<name>A0AAV1UVR2_9STRA</name>
<protein>
    <submittedName>
        <fullName evidence="2">Uncharacterized protein</fullName>
    </submittedName>
</protein>
<organism evidence="2 3">
    <name type="scientific">Peronospora matthiolae</name>
    <dbReference type="NCBI Taxonomy" id="2874970"/>
    <lineage>
        <taxon>Eukaryota</taxon>
        <taxon>Sar</taxon>
        <taxon>Stramenopiles</taxon>
        <taxon>Oomycota</taxon>
        <taxon>Peronosporomycetes</taxon>
        <taxon>Peronosporales</taxon>
        <taxon>Peronosporaceae</taxon>
        <taxon>Peronospora</taxon>
    </lineage>
</organism>
<evidence type="ECO:0000313" key="3">
    <source>
        <dbReference type="Proteomes" id="UP001162060"/>
    </source>
</evidence>
<feature type="compositionally biased region" description="Polar residues" evidence="1">
    <location>
        <begin position="101"/>
        <end position="115"/>
    </location>
</feature>
<feature type="region of interest" description="Disordered" evidence="1">
    <location>
        <begin position="1"/>
        <end position="144"/>
    </location>
</feature>
<dbReference type="Proteomes" id="UP001162060">
    <property type="component" value="Unassembled WGS sequence"/>
</dbReference>
<dbReference type="EMBL" id="CAKLBY020000234">
    <property type="protein sequence ID" value="CAK7938854.1"/>
    <property type="molecule type" value="Genomic_DNA"/>
</dbReference>
<evidence type="ECO:0000256" key="1">
    <source>
        <dbReference type="SAM" id="MobiDB-lite"/>
    </source>
</evidence>